<dbReference type="SUPFAM" id="SSF53335">
    <property type="entry name" value="S-adenosyl-L-methionine-dependent methyltransferases"/>
    <property type="match status" value="1"/>
</dbReference>
<dbReference type="RefSeq" id="WP_068202741.1">
    <property type="nucleotide sequence ID" value="NZ_CP014209.1"/>
</dbReference>
<feature type="compositionally biased region" description="Basic and acidic residues" evidence="4">
    <location>
        <begin position="294"/>
        <end position="309"/>
    </location>
</feature>
<keyword evidence="2 6" id="KW-0808">Transferase</keyword>
<dbReference type="Pfam" id="PF02195">
    <property type="entry name" value="ParB_N"/>
    <property type="match status" value="1"/>
</dbReference>
<evidence type="ECO:0000256" key="1">
    <source>
        <dbReference type="ARBA" id="ARBA00022603"/>
    </source>
</evidence>
<keyword evidence="7" id="KW-1185">Reference proteome</keyword>
<dbReference type="REBASE" id="145130">
    <property type="entry name" value="M.IdoDS3ORF1894P"/>
</dbReference>
<evidence type="ECO:0000256" key="3">
    <source>
        <dbReference type="ARBA" id="ARBA00022691"/>
    </source>
</evidence>
<organism evidence="6 7">
    <name type="scientific">Isoptericola dokdonensis DS-3</name>
    <dbReference type="NCBI Taxonomy" id="1300344"/>
    <lineage>
        <taxon>Bacteria</taxon>
        <taxon>Bacillati</taxon>
        <taxon>Actinomycetota</taxon>
        <taxon>Actinomycetes</taxon>
        <taxon>Micrococcales</taxon>
        <taxon>Promicromonosporaceae</taxon>
        <taxon>Isoptericola</taxon>
    </lineage>
</organism>
<reference evidence="6 7" key="1">
    <citation type="submission" date="2016-01" db="EMBL/GenBank/DDBJ databases">
        <title>Complete genome sequence of a soil Actinobacterium, Isoptericola dokdonensis DS-3.</title>
        <authorList>
            <person name="Kwon S.-K."/>
            <person name="Kim J.F."/>
        </authorList>
    </citation>
    <scope>NUCLEOTIDE SEQUENCE [LARGE SCALE GENOMIC DNA]</scope>
    <source>
        <strain evidence="6 7">DS-3</strain>
    </source>
</reference>
<accession>A0A161HQH3</accession>
<dbReference type="PIRSF" id="PIRSF036758">
    <property type="entry name" value="Aden_M_ParB"/>
    <property type="match status" value="1"/>
</dbReference>
<dbReference type="SUPFAM" id="SSF110849">
    <property type="entry name" value="ParB/Sulfiredoxin"/>
    <property type="match status" value="1"/>
</dbReference>
<sequence length="434" mass="47422">MPKMALAELRPFHRNPRRGDVETIAASLSKLGQYRPIVVNRGTHTGRPFEILAGNHTFAAARKLGWDEIDVHEVDVDDDAATRIVVVDNRSNDLATYDQAELLAVLDSLGDLEGTGVDAADLEDLRDEVDNTDPTDVDDAADDAPPLRPEPITEPGDVWQLGEHRLVCGDSTSPEVLARLFGDETADAMWTDPPYGVDYVGKTAEALTIQNDGAAELDQLLTDAFVAARAVLRPGAPVYVAHADTERVTFETTLRAAGFLVRQNLIWVKNSLVLGRSDYHYQHEPILEGEAPPADERDPAHDAPDEPTGHEPILYGFAPGGEGRLGRGGPRWYGNNAQTTVLCFDKPAANREHPTMKPVALITAMFDNSLKRGGLVFDPFAGSGSTLIAAEYRRARARVVELDPRYCDVIVRRWEKVTGGTPERNGAPEPLLDE</sequence>
<dbReference type="InterPro" id="IPR002295">
    <property type="entry name" value="N4/N6-MTase_EcoPI_Mod-like"/>
</dbReference>
<keyword evidence="1 6" id="KW-0489">Methyltransferase</keyword>
<feature type="region of interest" description="Disordered" evidence="4">
    <location>
        <begin position="289"/>
        <end position="312"/>
    </location>
</feature>
<dbReference type="GO" id="GO:0009007">
    <property type="term" value="F:site-specific DNA-methyltransferase (adenine-specific) activity"/>
    <property type="evidence" value="ECO:0007669"/>
    <property type="project" value="UniProtKB-EC"/>
</dbReference>
<dbReference type="InterPro" id="IPR002941">
    <property type="entry name" value="DNA_methylase_N4/N6"/>
</dbReference>
<dbReference type="InterPro" id="IPR003115">
    <property type="entry name" value="ParB_N"/>
</dbReference>
<dbReference type="GO" id="GO:0005694">
    <property type="term" value="C:chromosome"/>
    <property type="evidence" value="ECO:0007669"/>
    <property type="project" value="TreeGrafter"/>
</dbReference>
<evidence type="ECO:0000313" key="6">
    <source>
        <dbReference type="EMBL" id="ANC31442.1"/>
    </source>
</evidence>
<dbReference type="Gene3D" id="3.90.1530.10">
    <property type="entry name" value="Conserved hypothetical protein from pyrococcus furiosus pfu- 392566-001, ParB domain"/>
    <property type="match status" value="1"/>
</dbReference>
<dbReference type="GO" id="GO:0008170">
    <property type="term" value="F:N-methyltransferase activity"/>
    <property type="evidence" value="ECO:0007669"/>
    <property type="project" value="InterPro"/>
</dbReference>
<proteinExistence type="predicted"/>
<dbReference type="AlphaFoldDB" id="A0A161HQH3"/>
<name>A0A161HQH3_9MICO</name>
<dbReference type="SMART" id="SM00470">
    <property type="entry name" value="ParB"/>
    <property type="match status" value="1"/>
</dbReference>
<dbReference type="GO" id="GO:0045881">
    <property type="term" value="P:positive regulation of sporulation resulting in formation of a cellular spore"/>
    <property type="evidence" value="ECO:0007669"/>
    <property type="project" value="TreeGrafter"/>
</dbReference>
<evidence type="ECO:0000256" key="4">
    <source>
        <dbReference type="SAM" id="MobiDB-lite"/>
    </source>
</evidence>
<dbReference type="PRINTS" id="PR00506">
    <property type="entry name" value="D21N6MTFRASE"/>
</dbReference>
<dbReference type="STRING" id="1300344.I598_1894"/>
<dbReference type="InterPro" id="IPR050336">
    <property type="entry name" value="Chromosome_partition/occlusion"/>
</dbReference>
<dbReference type="Proteomes" id="UP000076794">
    <property type="component" value="Chromosome"/>
</dbReference>
<keyword evidence="3" id="KW-0949">S-adenosyl-L-methionine</keyword>
<dbReference type="InterPro" id="IPR015840">
    <property type="entry name" value="DNA_MeTrfase_ParB"/>
</dbReference>
<evidence type="ECO:0000259" key="5">
    <source>
        <dbReference type="SMART" id="SM00470"/>
    </source>
</evidence>
<dbReference type="GO" id="GO:0007059">
    <property type="term" value="P:chromosome segregation"/>
    <property type="evidence" value="ECO:0007669"/>
    <property type="project" value="TreeGrafter"/>
</dbReference>
<evidence type="ECO:0000256" key="2">
    <source>
        <dbReference type="ARBA" id="ARBA00022679"/>
    </source>
</evidence>
<dbReference type="PATRIC" id="fig|1300344.3.peg.1904"/>
<dbReference type="GO" id="GO:0003677">
    <property type="term" value="F:DNA binding"/>
    <property type="evidence" value="ECO:0007669"/>
    <property type="project" value="InterPro"/>
</dbReference>
<dbReference type="InterPro" id="IPR036086">
    <property type="entry name" value="ParB/Sulfiredoxin_sf"/>
</dbReference>
<feature type="domain" description="ParB-like N-terminal" evidence="5">
    <location>
        <begin position="2"/>
        <end position="90"/>
    </location>
</feature>
<protein>
    <submittedName>
        <fullName evidence="6">DNA adenine methyltransferase YhdJ</fullName>
        <ecNumber evidence="6">2.1.1.72</ecNumber>
    </submittedName>
</protein>
<dbReference type="GO" id="GO:0032259">
    <property type="term" value="P:methylation"/>
    <property type="evidence" value="ECO:0007669"/>
    <property type="project" value="UniProtKB-KW"/>
</dbReference>
<dbReference type="Gene3D" id="3.40.50.150">
    <property type="entry name" value="Vaccinia Virus protein VP39"/>
    <property type="match status" value="1"/>
</dbReference>
<dbReference type="InterPro" id="IPR029063">
    <property type="entry name" value="SAM-dependent_MTases_sf"/>
</dbReference>
<dbReference type="KEGG" id="ido:I598_1894"/>
<gene>
    <name evidence="6" type="primary">yhdJ</name>
    <name evidence="6" type="ORF">I598_1894</name>
</gene>
<feature type="region of interest" description="Disordered" evidence="4">
    <location>
        <begin position="124"/>
        <end position="156"/>
    </location>
</feature>
<dbReference type="EMBL" id="CP014209">
    <property type="protein sequence ID" value="ANC31442.1"/>
    <property type="molecule type" value="Genomic_DNA"/>
</dbReference>
<feature type="compositionally biased region" description="Acidic residues" evidence="4">
    <location>
        <begin position="124"/>
        <end position="142"/>
    </location>
</feature>
<dbReference type="Pfam" id="PF01555">
    <property type="entry name" value="N6_N4_Mtase"/>
    <property type="match status" value="1"/>
</dbReference>
<dbReference type="EC" id="2.1.1.72" evidence="6"/>
<dbReference type="PANTHER" id="PTHR33375:SF1">
    <property type="entry name" value="CHROMOSOME-PARTITIONING PROTEIN PARB-RELATED"/>
    <property type="match status" value="1"/>
</dbReference>
<evidence type="ECO:0000313" key="7">
    <source>
        <dbReference type="Proteomes" id="UP000076794"/>
    </source>
</evidence>
<dbReference type="PANTHER" id="PTHR33375">
    <property type="entry name" value="CHROMOSOME-PARTITIONING PROTEIN PARB-RELATED"/>
    <property type="match status" value="1"/>
</dbReference>
<dbReference type="OrthoDB" id="9773060at2"/>